<comment type="caution">
    <text evidence="2">The sequence shown here is derived from an EMBL/GenBank/DDBJ whole genome shotgun (WGS) entry which is preliminary data.</text>
</comment>
<dbReference type="InterPro" id="IPR011006">
    <property type="entry name" value="CheY-like_superfamily"/>
</dbReference>
<dbReference type="SUPFAM" id="SSF52172">
    <property type="entry name" value="CheY-like"/>
    <property type="match status" value="1"/>
</dbReference>
<dbReference type="SUPFAM" id="SSF52540">
    <property type="entry name" value="P-loop containing nucleoside triphosphate hydrolases"/>
    <property type="match status" value="1"/>
</dbReference>
<dbReference type="InterPro" id="IPR050625">
    <property type="entry name" value="ParA/MinD_ATPase"/>
</dbReference>
<protein>
    <submittedName>
        <fullName evidence="2">Pilus assembly protein CpaE</fullName>
    </submittedName>
</protein>
<name>A0ABP6VBY2_9GAMM</name>
<keyword evidence="3" id="KW-1185">Reference proteome</keyword>
<gene>
    <name evidence="2" type="ORF">GCM10022394_10270</name>
</gene>
<reference evidence="3" key="1">
    <citation type="journal article" date="2019" name="Int. J. Syst. Evol. Microbiol.">
        <title>The Global Catalogue of Microorganisms (GCM) 10K type strain sequencing project: providing services to taxonomists for standard genome sequencing and annotation.</title>
        <authorList>
            <consortium name="The Broad Institute Genomics Platform"/>
            <consortium name="The Broad Institute Genome Sequencing Center for Infectious Disease"/>
            <person name="Wu L."/>
            <person name="Ma J."/>
        </authorList>
    </citation>
    <scope>NUCLEOTIDE SEQUENCE [LARGE SCALE GENOMIC DNA]</scope>
    <source>
        <strain evidence="3">JCM 17110</strain>
    </source>
</reference>
<sequence length="403" mass="44586">MTDAKIVELERETAHPAPVLSCPLQLDVIDPEGRLWPLLKVRLHSSQLQLKRLSEQESLPKNERHVLLLVDNPLMAPVYEELERKAPSKRPLIFVGDAKNTQLVRRAMRMGAVDFLPHDCDPSELWSALGRIATQLNASAELAPVTVVVNGKSGSGASFICANLGHALSKKHKVALLDANLQYGSLTDYLNIKEKQGSLADAMARATELDSMALAGMVSQAREQLDLLPSSSVSLSEERPVSARQCAQLLHLVRSQYSQVLVDMSRGPESWNLPMLESADHVLVVMQQSLSGLRETIYLLRQLKQELGISKNKIILLVNRYDKKKDVSLKEIEKATEIKQIQTLANDFALAETCTDLGQLVVEVKSNHKLVAMFESITTSLLTKPGAPQGHKPGLFKRLLGRH</sequence>
<dbReference type="PANTHER" id="PTHR43384:SF13">
    <property type="entry name" value="SLR0110 PROTEIN"/>
    <property type="match status" value="1"/>
</dbReference>
<dbReference type="InterPro" id="IPR002586">
    <property type="entry name" value="CobQ/CobB/MinD/ParA_Nub-bd_dom"/>
</dbReference>
<dbReference type="PANTHER" id="PTHR43384">
    <property type="entry name" value="SEPTUM SITE-DETERMINING PROTEIN MIND HOMOLOG, CHLOROPLASTIC-RELATED"/>
    <property type="match status" value="1"/>
</dbReference>
<dbReference type="RefSeq" id="WP_344955412.1">
    <property type="nucleotide sequence ID" value="NZ_BAABCX010000001.1"/>
</dbReference>
<dbReference type="EMBL" id="BAABCX010000001">
    <property type="protein sequence ID" value="GAA3532886.1"/>
    <property type="molecule type" value="Genomic_DNA"/>
</dbReference>
<dbReference type="Gene3D" id="3.40.50.2300">
    <property type="match status" value="1"/>
</dbReference>
<evidence type="ECO:0000259" key="1">
    <source>
        <dbReference type="Pfam" id="PF01656"/>
    </source>
</evidence>
<evidence type="ECO:0000313" key="3">
    <source>
        <dbReference type="Proteomes" id="UP001500795"/>
    </source>
</evidence>
<feature type="domain" description="CobQ/CobB/MinD/ParA nucleotide binding" evidence="1">
    <location>
        <begin position="147"/>
        <end position="342"/>
    </location>
</feature>
<dbReference type="Gene3D" id="3.40.50.300">
    <property type="entry name" value="P-loop containing nucleotide triphosphate hydrolases"/>
    <property type="match status" value="1"/>
</dbReference>
<proteinExistence type="predicted"/>
<evidence type="ECO:0000313" key="2">
    <source>
        <dbReference type="EMBL" id="GAA3532886.1"/>
    </source>
</evidence>
<organism evidence="2 3">
    <name type="scientific">Zobellella aerophila</name>
    <dbReference type="NCBI Taxonomy" id="870480"/>
    <lineage>
        <taxon>Bacteria</taxon>
        <taxon>Pseudomonadati</taxon>
        <taxon>Pseudomonadota</taxon>
        <taxon>Gammaproteobacteria</taxon>
        <taxon>Aeromonadales</taxon>
        <taxon>Aeromonadaceae</taxon>
        <taxon>Zobellella</taxon>
    </lineage>
</organism>
<dbReference type="InterPro" id="IPR027417">
    <property type="entry name" value="P-loop_NTPase"/>
</dbReference>
<dbReference type="Proteomes" id="UP001500795">
    <property type="component" value="Unassembled WGS sequence"/>
</dbReference>
<accession>A0ABP6VBY2</accession>
<dbReference type="Pfam" id="PF01656">
    <property type="entry name" value="CbiA"/>
    <property type="match status" value="1"/>
</dbReference>